<dbReference type="Proteomes" id="UP000216984">
    <property type="component" value="Unassembled WGS sequence"/>
</dbReference>
<reference evidence="3 4" key="1">
    <citation type="submission" date="2017-06" db="EMBL/GenBank/DDBJ databases">
        <title>Draft genome sequence of the halophilic bacterium Marinobacter vinifirmus FB1.</title>
        <authorList>
            <person name="Stepanov V.G."/>
            <person name="Roberts D.J."/>
            <person name="Fox G.E."/>
        </authorList>
    </citation>
    <scope>NUCLEOTIDE SEQUENCE [LARGE SCALE GENOMIC DNA]</scope>
    <source>
        <strain evidence="3 4">FB1</strain>
    </source>
</reference>
<dbReference type="InterPro" id="IPR013424">
    <property type="entry name" value="Ice-binding_C"/>
</dbReference>
<gene>
    <name evidence="3" type="ORF">B9Q17_12675</name>
</gene>
<accession>A0A7Z1DW18</accession>
<evidence type="ECO:0000313" key="3">
    <source>
        <dbReference type="EMBL" id="OZC35927.1"/>
    </source>
</evidence>
<name>A0A7Z1DW18_9GAMM</name>
<comment type="caution">
    <text evidence="3">The sequence shown here is derived from an EMBL/GenBank/DDBJ whole genome shotgun (WGS) entry which is preliminary data.</text>
</comment>
<evidence type="ECO:0000259" key="2">
    <source>
        <dbReference type="Pfam" id="PF07589"/>
    </source>
</evidence>
<dbReference type="EMBL" id="NEFY01000007">
    <property type="protein sequence ID" value="OZC35927.1"/>
    <property type="molecule type" value="Genomic_DNA"/>
</dbReference>
<protein>
    <submittedName>
        <fullName evidence="3">PEP-CTERM sorting domain-containing protein</fullName>
    </submittedName>
</protein>
<evidence type="ECO:0000256" key="1">
    <source>
        <dbReference type="SAM" id="SignalP"/>
    </source>
</evidence>
<keyword evidence="1" id="KW-0732">Signal</keyword>
<feature type="domain" description="Ice-binding protein C-terminal" evidence="2">
    <location>
        <begin position="260"/>
        <end position="283"/>
    </location>
</feature>
<dbReference type="NCBIfam" id="TIGR02595">
    <property type="entry name" value="PEP_CTERM"/>
    <property type="match status" value="1"/>
</dbReference>
<organism evidence="3 4">
    <name type="scientific">Marinobacter vinifirmus</name>
    <dbReference type="NCBI Taxonomy" id="355591"/>
    <lineage>
        <taxon>Bacteria</taxon>
        <taxon>Pseudomonadati</taxon>
        <taxon>Pseudomonadota</taxon>
        <taxon>Gammaproteobacteria</taxon>
        <taxon>Pseudomonadales</taxon>
        <taxon>Marinobacteraceae</taxon>
        <taxon>Marinobacter</taxon>
    </lineage>
</organism>
<feature type="chain" id="PRO_5030688390" evidence="1">
    <location>
        <begin position="29"/>
        <end position="286"/>
    </location>
</feature>
<keyword evidence="4" id="KW-1185">Reference proteome</keyword>
<dbReference type="RefSeq" id="WP_094625247.1">
    <property type="nucleotide sequence ID" value="NZ_NEFY01000007.1"/>
</dbReference>
<evidence type="ECO:0000313" key="4">
    <source>
        <dbReference type="Proteomes" id="UP000216984"/>
    </source>
</evidence>
<dbReference type="Pfam" id="PF07589">
    <property type="entry name" value="PEP-CTERM"/>
    <property type="match status" value="1"/>
</dbReference>
<feature type="signal peptide" evidence="1">
    <location>
        <begin position="1"/>
        <end position="28"/>
    </location>
</feature>
<proteinExistence type="predicted"/>
<sequence>MNRSTITKTLLLAGMAATGSLGMASAQATTIEILCTASEPCGQSSGTTADGTIFEAAANPTEPSTGTGVFKPFVRVQAQGNSDTQSGYNTDYSPDNGINFDTKSGIWTHSVLFGDLGTVDIGGLSYYQFSMDANEEGGRKNQIDLTEIQIFLGGDGLRIPENNGGYTGTQFDGSASDNFLAGYAPVWNLDNALNGDVTVILQASICDNPGQCGSGKGDLNLFILDSLLQGDTDDYFVFYTEYDRVGSGFEEWNYLARTIPVPEPGTLALFGLGLAGLIASRRKLQK</sequence>
<dbReference type="AlphaFoldDB" id="A0A7Z1DW18"/>